<dbReference type="InterPro" id="IPR018163">
    <property type="entry name" value="Thr/Ala-tRNA-synth_IIc_edit"/>
</dbReference>
<protein>
    <submittedName>
        <fullName evidence="3">Serine-tRNA(Ala) deacylase</fullName>
    </submittedName>
</protein>
<reference evidence="4" key="1">
    <citation type="journal article" date="2019" name="Int. J. Syst. Evol. Microbiol.">
        <title>The Global Catalogue of Microorganisms (GCM) 10K type strain sequencing project: providing services to taxonomists for standard genome sequencing and annotation.</title>
        <authorList>
            <consortium name="The Broad Institute Genomics Platform"/>
            <consortium name="The Broad Institute Genome Sequencing Center for Infectious Disease"/>
            <person name="Wu L."/>
            <person name="Ma J."/>
        </authorList>
    </citation>
    <scope>NUCLEOTIDE SEQUENCE [LARGE SCALE GENOMIC DNA]</scope>
    <source>
        <strain evidence="4">JCM 16918</strain>
    </source>
</reference>
<dbReference type="SUPFAM" id="SSF50447">
    <property type="entry name" value="Translation proteins"/>
    <property type="match status" value="1"/>
</dbReference>
<dbReference type="InterPro" id="IPR018164">
    <property type="entry name" value="Ala-tRNA-synth_IIc_N"/>
</dbReference>
<dbReference type="Gene3D" id="2.40.30.130">
    <property type="match status" value="1"/>
</dbReference>
<evidence type="ECO:0000259" key="2">
    <source>
        <dbReference type="SMART" id="SM00863"/>
    </source>
</evidence>
<dbReference type="Pfam" id="PF01411">
    <property type="entry name" value="tRNA-synt_2c"/>
    <property type="match status" value="1"/>
</dbReference>
<dbReference type="Pfam" id="PF02272">
    <property type="entry name" value="DHHA1"/>
    <property type="match status" value="1"/>
</dbReference>
<sequence length="416" mass="44166">MKCPSPLAARGGREGDATLGGMTRPLYHDSTRMTFTGTVTHAHGHEVALDATALYPDAGGQAADTGTLRWPEGEARVTGSRRDRATGLIWHTLDGMLPPVGQAVQGEVDRDRRWRHMQRHSAEHLLAQAFVQVNPVFEVVAVNMNAPECTIDLSGDPAESHVRAAETLLRETLGRDELTLDTPVVPEAELPRYPLRRESKVRGDTRLVIYRRADGTPFDVSACGGTHVPRASMAAPVVILRTERVKGGVTRVTFRAGEEASAYLGGVYADARRLAQGFSVPVERLPERVEALNAERAALAAQLEALHATHARTLRDAAPGETLGDVTLRVVTLPDPAGLQAALTDLPAGEVVVAVTGEGRVGIGSAHPDSNAGTLLRAALTASGGKGGGRPELAQGSTPRPDLFAQAVRDALTRPV</sequence>
<proteinExistence type="predicted"/>
<evidence type="ECO:0000256" key="1">
    <source>
        <dbReference type="SAM" id="MobiDB-lite"/>
    </source>
</evidence>
<keyword evidence="4" id="KW-1185">Reference proteome</keyword>
<dbReference type="Pfam" id="PF07973">
    <property type="entry name" value="tRNA_SAD"/>
    <property type="match status" value="1"/>
</dbReference>
<dbReference type="InterPro" id="IPR003156">
    <property type="entry name" value="DHHA1_dom"/>
</dbReference>
<gene>
    <name evidence="3" type="ORF">GCM10010842_12910</name>
</gene>
<feature type="domain" description="Threonyl/alanyl tRNA synthetase SAD" evidence="2">
    <location>
        <begin position="207"/>
        <end position="253"/>
    </location>
</feature>
<dbReference type="SUPFAM" id="SSF55186">
    <property type="entry name" value="ThrRS/AlaRS common domain"/>
    <property type="match status" value="1"/>
</dbReference>
<dbReference type="InterPro" id="IPR012947">
    <property type="entry name" value="tRNA_SAD"/>
</dbReference>
<dbReference type="PANTHER" id="PTHR11777:SF9">
    <property type="entry name" value="ALANINE--TRNA LIGASE, CYTOPLASMIC"/>
    <property type="match status" value="1"/>
</dbReference>
<organism evidence="3 4">
    <name type="scientific">Deinococcus daejeonensis</name>
    <dbReference type="NCBI Taxonomy" id="1007098"/>
    <lineage>
        <taxon>Bacteria</taxon>
        <taxon>Thermotogati</taxon>
        <taxon>Deinococcota</taxon>
        <taxon>Deinococci</taxon>
        <taxon>Deinococcales</taxon>
        <taxon>Deinococcaceae</taxon>
        <taxon>Deinococcus</taxon>
    </lineage>
</organism>
<dbReference type="InterPro" id="IPR050058">
    <property type="entry name" value="Ala-tRNA_ligase"/>
</dbReference>
<dbReference type="Gene3D" id="3.30.980.10">
    <property type="entry name" value="Threonyl-trna Synthetase, Chain A, domain 2"/>
    <property type="match status" value="1"/>
</dbReference>
<dbReference type="Gene3D" id="3.10.310.40">
    <property type="match status" value="1"/>
</dbReference>
<dbReference type="EMBL" id="BMOR01000003">
    <property type="protein sequence ID" value="GGN34362.1"/>
    <property type="molecule type" value="Genomic_DNA"/>
</dbReference>
<evidence type="ECO:0000313" key="4">
    <source>
        <dbReference type="Proteomes" id="UP000645517"/>
    </source>
</evidence>
<name>A0ABQ2J1U0_9DEIO</name>
<dbReference type="InterPro" id="IPR009000">
    <property type="entry name" value="Transl_B-barrel_sf"/>
</dbReference>
<evidence type="ECO:0000313" key="3">
    <source>
        <dbReference type="EMBL" id="GGN34362.1"/>
    </source>
</evidence>
<dbReference type="PANTHER" id="PTHR11777">
    <property type="entry name" value="ALANYL-TRNA SYNTHETASE"/>
    <property type="match status" value="1"/>
</dbReference>
<feature type="region of interest" description="Disordered" evidence="1">
    <location>
        <begin position="381"/>
        <end position="403"/>
    </location>
</feature>
<comment type="caution">
    <text evidence="3">The sequence shown here is derived from an EMBL/GenBank/DDBJ whole genome shotgun (WGS) entry which is preliminary data.</text>
</comment>
<dbReference type="SMART" id="SM00863">
    <property type="entry name" value="tRNA_SAD"/>
    <property type="match status" value="1"/>
</dbReference>
<accession>A0ABQ2J1U0</accession>
<dbReference type="Proteomes" id="UP000645517">
    <property type="component" value="Unassembled WGS sequence"/>
</dbReference>
<feature type="region of interest" description="Disordered" evidence="1">
    <location>
        <begin position="1"/>
        <end position="22"/>
    </location>
</feature>